<organism evidence="4 5">
    <name type="scientific">Dillenia turbinata</name>
    <dbReference type="NCBI Taxonomy" id="194707"/>
    <lineage>
        <taxon>Eukaryota</taxon>
        <taxon>Viridiplantae</taxon>
        <taxon>Streptophyta</taxon>
        <taxon>Embryophyta</taxon>
        <taxon>Tracheophyta</taxon>
        <taxon>Spermatophyta</taxon>
        <taxon>Magnoliopsida</taxon>
        <taxon>eudicotyledons</taxon>
        <taxon>Gunneridae</taxon>
        <taxon>Pentapetalae</taxon>
        <taxon>Dilleniales</taxon>
        <taxon>Dilleniaceae</taxon>
        <taxon>Dillenia</taxon>
    </lineage>
</organism>
<proteinExistence type="predicted"/>
<evidence type="ECO:0000313" key="5">
    <source>
        <dbReference type="Proteomes" id="UP001370490"/>
    </source>
</evidence>
<protein>
    <recommendedName>
        <fullName evidence="6">Polynucleotide adenylyltransferase</fullName>
    </recommendedName>
</protein>
<evidence type="ECO:0000259" key="3">
    <source>
        <dbReference type="Pfam" id="PF26180"/>
    </source>
</evidence>
<dbReference type="Gene3D" id="3.30.460.10">
    <property type="entry name" value="Beta Polymerase, domain 2"/>
    <property type="match status" value="1"/>
</dbReference>
<dbReference type="InterPro" id="IPR058921">
    <property type="entry name" value="PAP/OAS1-rel"/>
</dbReference>
<comment type="caution">
    <text evidence="4">The sequence shown here is derived from an EMBL/GenBank/DDBJ whole genome shotgun (WGS) entry which is preliminary data.</text>
</comment>
<evidence type="ECO:0000313" key="4">
    <source>
        <dbReference type="EMBL" id="KAK6927186.1"/>
    </source>
</evidence>
<dbReference type="InterPro" id="IPR054708">
    <property type="entry name" value="MTPAP-like_central"/>
</dbReference>
<feature type="region of interest" description="Disordered" evidence="1">
    <location>
        <begin position="17"/>
        <end position="41"/>
    </location>
</feature>
<feature type="compositionally biased region" description="Low complexity" evidence="1">
    <location>
        <begin position="22"/>
        <end position="41"/>
    </location>
</feature>
<dbReference type="EMBL" id="JBAMMX010000015">
    <property type="protein sequence ID" value="KAK6927186.1"/>
    <property type="molecule type" value="Genomic_DNA"/>
</dbReference>
<evidence type="ECO:0000256" key="1">
    <source>
        <dbReference type="SAM" id="MobiDB-lite"/>
    </source>
</evidence>
<dbReference type="AlphaFoldDB" id="A0AAN8VBT7"/>
<keyword evidence="5" id="KW-1185">Reference proteome</keyword>
<accession>A0AAN8VBT7</accession>
<evidence type="ECO:0008006" key="6">
    <source>
        <dbReference type="Google" id="ProtNLM"/>
    </source>
</evidence>
<sequence>MGDVQVCCSSLPTKGILKEEGLSTSPSSSSLSSSSPPSWSLPDPSLIDDEAWSIAEHPIQDLLSQIQPTRVSQRKRNQVIHYVQTLIRRCLGFEVFPYGSVPLKTYLPDGDIDLTALSNPNVEDSLASQVLNVLKGEEWNEAAAYEVKDVQFISAEVKLVKCLVQNVVVDISFNQLGGLCTLCFLEQVDGLVGKDHLFKRSIILIKAWCYYESRILGAHHGLISTYALETLVLYVFHLFHSSLNGPLSVLYRFLYYFSKFDWENNCIRLSGPVRKSSLPNIMAEMPINDGHDMLLQEEFLRNCFLFSVPPKGHEANTRTFPLKHLNIVDPLRENNNLGRSVNRGNFFRIRSALKFGARKLGWILSLPRERIDDELKKFFANTLERHGCKFRGYAQNYTPNPGFSEPCTEALSDPKFPKVSFAERDGVCGLEDESVSGIRNELERCSVKKVGPSLIVSDANGIVDCDAFSRCPTGKAKDLASTFLGCTTVGNKSDSSPELSELNLKSNGKEFQMKPVNGVIDEGEQIILPSESRKQYIPSNSVCSYCNGDSRIWVVPASLSTALAERSDAFFGDRESDGTNGSTEASNSLPDLSGDYKSHFRSLSYGCFCHGYAITAPVLSSPPMSPQYQKDNSFDIFHGSIPFKHNFNKINRKSFLSRQPFYPVCSASSNAVSCVEEKQKSLGIGTFLPNLFHRLHQFKPSTGKARSQASGNYSQLRGEIHGNGFAAIASEKDLSKQGSPEQLEVQVLASCKGNSALLDYNQATPSTGVSSAANATCFPPERLEFGSLGHLPYALKVGSTRQDSGTHCSWGSARSIGAQDLQRSHPLAIGNHERAAEQSYHLKDEDFPPLSLRM</sequence>
<dbReference type="InterPro" id="IPR043519">
    <property type="entry name" value="NT_sf"/>
</dbReference>
<dbReference type="PANTHER" id="PTHR45979:SF31">
    <property type="entry name" value="POLYMERASE NUCLEOTIDYL TRANSFERASE DOMAIN-CONTAINING PROTEIN"/>
    <property type="match status" value="1"/>
</dbReference>
<dbReference type="Pfam" id="PF22600">
    <property type="entry name" value="MTPAP-like_central"/>
    <property type="match status" value="1"/>
</dbReference>
<reference evidence="4 5" key="1">
    <citation type="submission" date="2023-12" db="EMBL/GenBank/DDBJ databases">
        <title>A high-quality genome assembly for Dillenia turbinata (Dilleniales).</title>
        <authorList>
            <person name="Chanderbali A."/>
        </authorList>
    </citation>
    <scope>NUCLEOTIDE SEQUENCE [LARGE SCALE GENOMIC DNA]</scope>
    <source>
        <strain evidence="4">LSX21</strain>
        <tissue evidence="4">Leaf</tissue>
    </source>
</reference>
<dbReference type="SUPFAM" id="SSF81631">
    <property type="entry name" value="PAP/OAS1 substrate-binding domain"/>
    <property type="match status" value="1"/>
</dbReference>
<feature type="domain" description="PAP/OAS1 substrate-binding-related" evidence="3">
    <location>
        <begin position="192"/>
        <end position="383"/>
    </location>
</feature>
<gene>
    <name evidence="4" type="ORF">RJ641_008905</name>
</gene>
<feature type="domain" description="Poly(A) RNA polymerase mitochondrial-like central palm" evidence="2">
    <location>
        <begin position="59"/>
        <end position="179"/>
    </location>
</feature>
<dbReference type="Proteomes" id="UP001370490">
    <property type="component" value="Unassembled WGS sequence"/>
</dbReference>
<name>A0AAN8VBT7_9MAGN</name>
<dbReference type="SUPFAM" id="SSF81301">
    <property type="entry name" value="Nucleotidyltransferase"/>
    <property type="match status" value="1"/>
</dbReference>
<evidence type="ECO:0000259" key="2">
    <source>
        <dbReference type="Pfam" id="PF22600"/>
    </source>
</evidence>
<dbReference type="Pfam" id="PF26180">
    <property type="entry name" value="PAP-OAS1"/>
    <property type="match status" value="1"/>
</dbReference>
<dbReference type="PANTHER" id="PTHR45979">
    <property type="entry name" value="PAP/OAS1 SUBSTRATE-BINDING DOMAIN SUPERFAMILY"/>
    <property type="match status" value="1"/>
</dbReference>
<dbReference type="Gene3D" id="1.10.1410.10">
    <property type="match status" value="1"/>
</dbReference>
<dbReference type="CDD" id="cd05402">
    <property type="entry name" value="NT_PAP_TUTase"/>
    <property type="match status" value="1"/>
</dbReference>
<dbReference type="InterPro" id="IPR058920">
    <property type="entry name" value="PAP-OAS1-bd-rel"/>
</dbReference>